<dbReference type="Proteomes" id="UP001599756">
    <property type="component" value="Unassembled WGS sequence"/>
</dbReference>
<accession>A0ABW6HGP3</accession>
<reference evidence="2 3" key="1">
    <citation type="submission" date="2024-09" db="EMBL/GenBank/DDBJ databases">
        <title>The Natural Products Discovery Center: Release of the First 8490 Sequenced Strains for Exploring Actinobacteria Biosynthetic Diversity.</title>
        <authorList>
            <person name="Kalkreuter E."/>
            <person name="Kautsar S.A."/>
            <person name="Yang D."/>
            <person name="Bader C.D."/>
            <person name="Teijaro C.N."/>
            <person name="Fluegel L."/>
            <person name="Davis C.M."/>
            <person name="Simpson J.R."/>
            <person name="Lauterbach L."/>
            <person name="Steele A.D."/>
            <person name="Gui C."/>
            <person name="Meng S."/>
            <person name="Li G."/>
            <person name="Viehrig K."/>
            <person name="Ye F."/>
            <person name="Su P."/>
            <person name="Kiefer A.F."/>
            <person name="Nichols A."/>
            <person name="Cepeda A.J."/>
            <person name="Yan W."/>
            <person name="Fan B."/>
            <person name="Jiang Y."/>
            <person name="Adhikari A."/>
            <person name="Zheng C.-J."/>
            <person name="Schuster L."/>
            <person name="Cowan T.M."/>
            <person name="Smanski M.J."/>
            <person name="Chevrette M.G."/>
            <person name="De Carvalho L.P.S."/>
            <person name="Shen B."/>
        </authorList>
    </citation>
    <scope>NUCLEOTIDE SEQUENCE [LARGE SCALE GENOMIC DNA]</scope>
    <source>
        <strain evidence="2 3">NPDC059500</strain>
    </source>
</reference>
<evidence type="ECO:0000313" key="3">
    <source>
        <dbReference type="Proteomes" id="UP001599756"/>
    </source>
</evidence>
<name>A0ABW6HGP3_9ACTN</name>
<organism evidence="2 3">
    <name type="scientific">Streptomyces anandii</name>
    <dbReference type="NCBI Taxonomy" id="285454"/>
    <lineage>
        <taxon>Bacteria</taxon>
        <taxon>Bacillati</taxon>
        <taxon>Actinomycetota</taxon>
        <taxon>Actinomycetes</taxon>
        <taxon>Kitasatosporales</taxon>
        <taxon>Streptomycetaceae</taxon>
        <taxon>Streptomyces</taxon>
    </lineage>
</organism>
<dbReference type="RefSeq" id="WP_381802243.1">
    <property type="nucleotide sequence ID" value="NZ_JBHYTS010000113.1"/>
</dbReference>
<protein>
    <recommendedName>
        <fullName evidence="4">Secreted protein</fullName>
    </recommendedName>
</protein>
<comment type="caution">
    <text evidence="2">The sequence shown here is derived from an EMBL/GenBank/DDBJ whole genome shotgun (WGS) entry which is preliminary data.</text>
</comment>
<dbReference type="EMBL" id="JBHYTS010000113">
    <property type="protein sequence ID" value="MFE1755799.1"/>
    <property type="molecule type" value="Genomic_DNA"/>
</dbReference>
<proteinExistence type="predicted"/>
<gene>
    <name evidence="2" type="ORF">ACFW88_35630</name>
</gene>
<feature type="chain" id="PRO_5045105003" description="Secreted protein" evidence="1">
    <location>
        <begin position="28"/>
        <end position="164"/>
    </location>
</feature>
<evidence type="ECO:0000313" key="2">
    <source>
        <dbReference type="EMBL" id="MFE1755799.1"/>
    </source>
</evidence>
<keyword evidence="1" id="KW-0732">Signal</keyword>
<sequence length="164" mass="16834">MRRRLATLRTLMGAAVLPLALVTPAWSRPDPPRAVQEAPATLCAPAGVLRGAGHQWASVSLCTGVGTPVMAVFAAALCGYPATKVRYACRTWGTWAAARDGTTVASGTLPGPGEYPGPGTYEVSAEVRVRSAPPGVDLNGTVHTTLTLTAPTAAAPPAPHTRMP</sequence>
<keyword evidence="3" id="KW-1185">Reference proteome</keyword>
<evidence type="ECO:0008006" key="4">
    <source>
        <dbReference type="Google" id="ProtNLM"/>
    </source>
</evidence>
<feature type="signal peptide" evidence="1">
    <location>
        <begin position="1"/>
        <end position="27"/>
    </location>
</feature>
<evidence type="ECO:0000256" key="1">
    <source>
        <dbReference type="SAM" id="SignalP"/>
    </source>
</evidence>